<dbReference type="EMBL" id="JABFTP020000021">
    <property type="protein sequence ID" value="KAL3267911.1"/>
    <property type="molecule type" value="Genomic_DNA"/>
</dbReference>
<sequence>MKSTEDQEIGGVLSELKENAAPGHDQITVINIKNMKESIASNLTKLVNEVLISDLFPQELKVSKIGAICRSRRKDHM</sequence>
<reference evidence="1 2" key="1">
    <citation type="journal article" date="2021" name="BMC Biol.">
        <title>Horizontally acquired antibacterial genes associated with adaptive radiation of ladybird beetles.</title>
        <authorList>
            <person name="Li H.S."/>
            <person name="Tang X.F."/>
            <person name="Huang Y.H."/>
            <person name="Xu Z.Y."/>
            <person name="Chen M.L."/>
            <person name="Du X.Y."/>
            <person name="Qiu B.Y."/>
            <person name="Chen P.T."/>
            <person name="Zhang W."/>
            <person name="Slipinski A."/>
            <person name="Escalona H.E."/>
            <person name="Waterhouse R.M."/>
            <person name="Zwick A."/>
            <person name="Pang H."/>
        </authorList>
    </citation>
    <scope>NUCLEOTIDE SEQUENCE [LARGE SCALE GENOMIC DNA]</scope>
    <source>
        <strain evidence="1">SYSU2018</strain>
    </source>
</reference>
<name>A0ABD2MPA5_9CUCU</name>
<protein>
    <submittedName>
        <fullName evidence="1">Uncharacterized protein</fullName>
    </submittedName>
</protein>
<feature type="non-terminal residue" evidence="1">
    <location>
        <position position="77"/>
    </location>
</feature>
<evidence type="ECO:0000313" key="1">
    <source>
        <dbReference type="EMBL" id="KAL3267911.1"/>
    </source>
</evidence>
<proteinExistence type="predicted"/>
<gene>
    <name evidence="1" type="ORF">HHI36_007049</name>
</gene>
<accession>A0ABD2MPA5</accession>
<evidence type="ECO:0000313" key="2">
    <source>
        <dbReference type="Proteomes" id="UP001516400"/>
    </source>
</evidence>
<comment type="caution">
    <text evidence="1">The sequence shown here is derived from an EMBL/GenBank/DDBJ whole genome shotgun (WGS) entry which is preliminary data.</text>
</comment>
<organism evidence="1 2">
    <name type="scientific">Cryptolaemus montrouzieri</name>
    <dbReference type="NCBI Taxonomy" id="559131"/>
    <lineage>
        <taxon>Eukaryota</taxon>
        <taxon>Metazoa</taxon>
        <taxon>Ecdysozoa</taxon>
        <taxon>Arthropoda</taxon>
        <taxon>Hexapoda</taxon>
        <taxon>Insecta</taxon>
        <taxon>Pterygota</taxon>
        <taxon>Neoptera</taxon>
        <taxon>Endopterygota</taxon>
        <taxon>Coleoptera</taxon>
        <taxon>Polyphaga</taxon>
        <taxon>Cucujiformia</taxon>
        <taxon>Coccinelloidea</taxon>
        <taxon>Coccinellidae</taxon>
        <taxon>Scymninae</taxon>
        <taxon>Scymnini</taxon>
        <taxon>Cryptolaemus</taxon>
    </lineage>
</organism>
<dbReference type="Proteomes" id="UP001516400">
    <property type="component" value="Unassembled WGS sequence"/>
</dbReference>
<keyword evidence="2" id="KW-1185">Reference proteome</keyword>
<dbReference type="AlphaFoldDB" id="A0ABD2MPA5"/>